<dbReference type="Pfam" id="PF13561">
    <property type="entry name" value="adh_short_C2"/>
    <property type="match status" value="1"/>
</dbReference>
<dbReference type="Proteomes" id="UP000245768">
    <property type="component" value="Unassembled WGS sequence"/>
</dbReference>
<dbReference type="PANTHER" id="PTHR43639">
    <property type="entry name" value="OXIDOREDUCTASE, SHORT-CHAIN DEHYDROGENASE/REDUCTASE FAMILY (AFU_ORTHOLOGUE AFUA_5G02870)"/>
    <property type="match status" value="1"/>
</dbReference>
<dbReference type="AlphaFoldDB" id="A0A316YQH5"/>
<evidence type="ECO:0000313" key="3">
    <source>
        <dbReference type="EMBL" id="PWN91266.1"/>
    </source>
</evidence>
<evidence type="ECO:0000313" key="4">
    <source>
        <dbReference type="Proteomes" id="UP000245768"/>
    </source>
</evidence>
<gene>
    <name evidence="3" type="ORF">FA10DRAFT_299895</name>
</gene>
<dbReference type="EMBL" id="KZ819635">
    <property type="protein sequence ID" value="PWN91266.1"/>
    <property type="molecule type" value="Genomic_DNA"/>
</dbReference>
<dbReference type="PRINTS" id="PR00080">
    <property type="entry name" value="SDRFAMILY"/>
</dbReference>
<reference evidence="3" key="1">
    <citation type="journal article" date="2018" name="Mol. Biol. Evol.">
        <title>Broad Genomic Sampling Reveals a Smut Pathogenic Ancestry of the Fungal Clade Ustilaginomycotina.</title>
        <authorList>
            <person name="Kijpornyongpan T."/>
            <person name="Mondo S.J."/>
            <person name="Barry K."/>
            <person name="Sandor L."/>
            <person name="Lee J."/>
            <person name="Lipzen A."/>
            <person name="Pangilinan J."/>
            <person name="LaButti K."/>
            <person name="Hainaut M."/>
            <person name="Henrissat B."/>
            <person name="Grigoriev I.V."/>
            <person name="Spatafora J.W."/>
            <person name="Aime M.C."/>
        </authorList>
    </citation>
    <scope>NUCLEOTIDE SEQUENCE [LARGE SCALE GENOMIC DNA]</scope>
    <source>
        <strain evidence="3">MCA 4198</strain>
    </source>
</reference>
<protein>
    <submittedName>
        <fullName evidence="3">NAD(P)-binding protein</fullName>
    </submittedName>
</protein>
<accession>A0A316YQH5</accession>
<dbReference type="SUPFAM" id="SSF51735">
    <property type="entry name" value="NAD(P)-binding Rossmann-fold domains"/>
    <property type="match status" value="1"/>
</dbReference>
<dbReference type="InParanoid" id="A0A316YQH5"/>
<comment type="similarity">
    <text evidence="1">Belongs to the short-chain dehydrogenases/reductases (SDR) family.</text>
</comment>
<proteinExistence type="inferred from homology"/>
<name>A0A316YQH5_9BASI</name>
<dbReference type="GeneID" id="37046684"/>
<evidence type="ECO:0000256" key="2">
    <source>
        <dbReference type="ARBA" id="ARBA00023002"/>
    </source>
</evidence>
<sequence length="265" mass="27799">MTQHPGRLQGQVAIVTGAGQGFGRSILETFVGQGAKVLNMDIIAPSDDYLSGIKGAVGEKAAYQIKGDVTKAADWERAVSACRDKLGGVPSIVVNNAGWTYSNKASLDVSEDEFDRVFAINVKSLYVSVKAVVPALIEAGKGGAFIQISSTAALRPRPKLVWYNASKGAVSTASKALALEYAGNKIRFNCLNPVAGNTPLLSKFAGAKESGDPLTAEQLKQFNDSVPLGRLSEPRDVANAALFLADPASEFITGIDLPVDGGRCV</sequence>
<dbReference type="InterPro" id="IPR036291">
    <property type="entry name" value="NAD(P)-bd_dom_sf"/>
</dbReference>
<organism evidence="3 4">
    <name type="scientific">Acaromyces ingoldii</name>
    <dbReference type="NCBI Taxonomy" id="215250"/>
    <lineage>
        <taxon>Eukaryota</taxon>
        <taxon>Fungi</taxon>
        <taxon>Dikarya</taxon>
        <taxon>Basidiomycota</taxon>
        <taxon>Ustilaginomycotina</taxon>
        <taxon>Exobasidiomycetes</taxon>
        <taxon>Exobasidiales</taxon>
        <taxon>Cryptobasidiaceae</taxon>
        <taxon>Acaromyces</taxon>
    </lineage>
</organism>
<dbReference type="PANTHER" id="PTHR43639:SF1">
    <property type="entry name" value="SHORT-CHAIN DEHYDROGENASE_REDUCTASE FAMILY PROTEIN"/>
    <property type="match status" value="1"/>
</dbReference>
<dbReference type="InterPro" id="IPR002347">
    <property type="entry name" value="SDR_fam"/>
</dbReference>
<dbReference type="PRINTS" id="PR00081">
    <property type="entry name" value="GDHRDH"/>
</dbReference>
<dbReference type="STRING" id="215250.A0A316YQH5"/>
<evidence type="ECO:0000256" key="1">
    <source>
        <dbReference type="ARBA" id="ARBA00006484"/>
    </source>
</evidence>
<dbReference type="GO" id="GO:0016491">
    <property type="term" value="F:oxidoreductase activity"/>
    <property type="evidence" value="ECO:0007669"/>
    <property type="project" value="UniProtKB-KW"/>
</dbReference>
<keyword evidence="4" id="KW-1185">Reference proteome</keyword>
<dbReference type="OrthoDB" id="1888931at2759"/>
<dbReference type="Gene3D" id="3.40.50.720">
    <property type="entry name" value="NAD(P)-binding Rossmann-like Domain"/>
    <property type="match status" value="1"/>
</dbReference>
<keyword evidence="2" id="KW-0560">Oxidoreductase</keyword>
<dbReference type="NCBIfam" id="NF005559">
    <property type="entry name" value="PRK07231.1"/>
    <property type="match status" value="1"/>
</dbReference>
<dbReference type="RefSeq" id="XP_025378464.1">
    <property type="nucleotide sequence ID" value="XM_025524768.1"/>
</dbReference>
<dbReference type="FunFam" id="3.40.50.720:FF:000084">
    <property type="entry name" value="Short-chain dehydrogenase reductase"/>
    <property type="match status" value="1"/>
</dbReference>